<comment type="caution">
    <text evidence="14">The sequence shown here is derived from an EMBL/GenBank/DDBJ whole genome shotgun (WGS) entry which is preliminary data.</text>
</comment>
<keyword evidence="6 10" id="KW-0547">Nucleotide-binding</keyword>
<organism evidence="14 15">
    <name type="scientific">Kingella pumchi</name>
    <dbReference type="NCBI Taxonomy" id="2779506"/>
    <lineage>
        <taxon>Bacteria</taxon>
        <taxon>Pseudomonadati</taxon>
        <taxon>Pseudomonadota</taxon>
        <taxon>Betaproteobacteria</taxon>
        <taxon>Neisseriales</taxon>
        <taxon>Neisseriaceae</taxon>
        <taxon>Kingella</taxon>
    </lineage>
</organism>
<comment type="function">
    <text evidence="2 10 12">Catalyzes the transfer of a dimethylallyl group onto the adenine at position 37 in tRNAs that read codons beginning with uridine, leading to the formation of N6-(dimethylallyl)adenosine (i(6)A).</text>
</comment>
<dbReference type="EMBL" id="JAKOOW010000001">
    <property type="protein sequence ID" value="MCG6503030.1"/>
    <property type="molecule type" value="Genomic_DNA"/>
</dbReference>
<dbReference type="SUPFAM" id="SSF52540">
    <property type="entry name" value="P-loop containing nucleoside triphosphate hydrolases"/>
    <property type="match status" value="1"/>
</dbReference>
<evidence type="ECO:0000313" key="15">
    <source>
        <dbReference type="Proteomes" id="UP001298424"/>
    </source>
</evidence>
<reference evidence="14 15" key="1">
    <citation type="submission" date="2022-02" db="EMBL/GenBank/DDBJ databases">
        <title>Genome sequence data of Kingella unionensis sp. nov. strain CICC 24913 (CCUG 75125).</title>
        <authorList>
            <person name="Xiao M."/>
        </authorList>
    </citation>
    <scope>NUCLEOTIDE SEQUENCE [LARGE SCALE GENOMIC DNA]</scope>
    <source>
        <strain evidence="14 15">CICC 24913</strain>
    </source>
</reference>
<comment type="cofactor">
    <cofactor evidence="1 10">
        <name>Mg(2+)</name>
        <dbReference type="ChEBI" id="CHEBI:18420"/>
    </cofactor>
</comment>
<evidence type="ECO:0000256" key="8">
    <source>
        <dbReference type="ARBA" id="ARBA00022842"/>
    </source>
</evidence>
<evidence type="ECO:0000256" key="7">
    <source>
        <dbReference type="ARBA" id="ARBA00022840"/>
    </source>
</evidence>
<feature type="site" description="Interaction with substrate tRNA" evidence="10">
    <location>
        <position position="109"/>
    </location>
</feature>
<evidence type="ECO:0000256" key="12">
    <source>
        <dbReference type="RuleBase" id="RU003784"/>
    </source>
</evidence>
<gene>
    <name evidence="10 14" type="primary">miaA</name>
    <name evidence="14" type="ORF">MB824_00715</name>
</gene>
<evidence type="ECO:0000256" key="2">
    <source>
        <dbReference type="ARBA" id="ARBA00003213"/>
    </source>
</evidence>
<dbReference type="NCBIfam" id="TIGR00174">
    <property type="entry name" value="miaA"/>
    <property type="match status" value="1"/>
</dbReference>
<comment type="catalytic activity">
    <reaction evidence="9 10 11">
        <text>adenosine(37) in tRNA + dimethylallyl diphosphate = N(6)-dimethylallyladenosine(37) in tRNA + diphosphate</text>
        <dbReference type="Rhea" id="RHEA:26482"/>
        <dbReference type="Rhea" id="RHEA-COMP:10162"/>
        <dbReference type="Rhea" id="RHEA-COMP:10375"/>
        <dbReference type="ChEBI" id="CHEBI:33019"/>
        <dbReference type="ChEBI" id="CHEBI:57623"/>
        <dbReference type="ChEBI" id="CHEBI:74411"/>
        <dbReference type="ChEBI" id="CHEBI:74415"/>
        <dbReference type="EC" id="2.5.1.75"/>
    </reaction>
</comment>
<evidence type="ECO:0000256" key="5">
    <source>
        <dbReference type="ARBA" id="ARBA00022694"/>
    </source>
</evidence>
<dbReference type="Pfam" id="PF01715">
    <property type="entry name" value="IPPT"/>
    <property type="match status" value="1"/>
</dbReference>
<dbReference type="PANTHER" id="PTHR11088:SF60">
    <property type="entry name" value="TRNA DIMETHYLALLYLTRANSFERASE"/>
    <property type="match status" value="1"/>
</dbReference>
<feature type="site" description="Interaction with substrate tRNA" evidence="10">
    <location>
        <position position="131"/>
    </location>
</feature>
<evidence type="ECO:0000256" key="10">
    <source>
        <dbReference type="HAMAP-Rule" id="MF_00185"/>
    </source>
</evidence>
<keyword evidence="5 10" id="KW-0819">tRNA processing</keyword>
<accession>A0ABS9NK33</accession>
<evidence type="ECO:0000256" key="6">
    <source>
        <dbReference type="ARBA" id="ARBA00022741"/>
    </source>
</evidence>
<dbReference type="HAMAP" id="MF_00185">
    <property type="entry name" value="IPP_trans"/>
    <property type="match status" value="1"/>
</dbReference>
<dbReference type="InterPro" id="IPR027417">
    <property type="entry name" value="P-loop_NTPase"/>
</dbReference>
<dbReference type="EC" id="2.5.1.75" evidence="10"/>
<dbReference type="PANTHER" id="PTHR11088">
    <property type="entry name" value="TRNA DIMETHYLALLYLTRANSFERASE"/>
    <property type="match status" value="1"/>
</dbReference>
<dbReference type="Proteomes" id="UP001298424">
    <property type="component" value="Unassembled WGS sequence"/>
</dbReference>
<dbReference type="Gene3D" id="1.10.20.140">
    <property type="match status" value="1"/>
</dbReference>
<evidence type="ECO:0000256" key="11">
    <source>
        <dbReference type="RuleBase" id="RU003783"/>
    </source>
</evidence>
<dbReference type="GO" id="GO:0052381">
    <property type="term" value="F:tRNA dimethylallyltransferase activity"/>
    <property type="evidence" value="ECO:0007669"/>
    <property type="project" value="UniProtKB-EC"/>
</dbReference>
<evidence type="ECO:0000256" key="4">
    <source>
        <dbReference type="ARBA" id="ARBA00022679"/>
    </source>
</evidence>
<feature type="region of interest" description="Interaction with substrate tRNA" evidence="10">
    <location>
        <begin position="167"/>
        <end position="171"/>
    </location>
</feature>
<evidence type="ECO:0000256" key="3">
    <source>
        <dbReference type="ARBA" id="ARBA00005842"/>
    </source>
</evidence>
<keyword evidence="8 10" id="KW-0460">Magnesium</keyword>
<comment type="similarity">
    <text evidence="3 10 13">Belongs to the IPP transferase family.</text>
</comment>
<name>A0ABS9NK33_9NEIS</name>
<evidence type="ECO:0000256" key="13">
    <source>
        <dbReference type="RuleBase" id="RU003785"/>
    </source>
</evidence>
<evidence type="ECO:0000256" key="9">
    <source>
        <dbReference type="ARBA" id="ARBA00049563"/>
    </source>
</evidence>
<feature type="binding site" evidence="10">
    <location>
        <begin position="18"/>
        <end position="25"/>
    </location>
    <ligand>
        <name>ATP</name>
        <dbReference type="ChEBI" id="CHEBI:30616"/>
    </ligand>
</feature>
<protein>
    <recommendedName>
        <fullName evidence="10">tRNA dimethylallyltransferase</fullName>
        <ecNumber evidence="10">2.5.1.75</ecNumber>
    </recommendedName>
    <alternativeName>
        <fullName evidence="10">Dimethylallyl diphosphate:tRNA dimethylallyltransferase</fullName>
        <shortName evidence="10">DMAPP:tRNA dimethylallyltransferase</shortName>
        <shortName evidence="10">DMATase</shortName>
    </alternativeName>
    <alternativeName>
        <fullName evidence="10">Isopentenyl-diphosphate:tRNA isopentenyltransferase</fullName>
        <shortName evidence="10">IPP transferase</shortName>
        <shortName evidence="10">IPPT</shortName>
        <shortName evidence="10">IPTase</shortName>
    </alternativeName>
</protein>
<comment type="subunit">
    <text evidence="10">Monomer.</text>
</comment>
<comment type="caution">
    <text evidence="10">Lacks conserved residue(s) required for the propagation of feature annotation.</text>
</comment>
<evidence type="ECO:0000256" key="1">
    <source>
        <dbReference type="ARBA" id="ARBA00001946"/>
    </source>
</evidence>
<keyword evidence="4 10" id="KW-0808">Transferase</keyword>
<keyword evidence="7 10" id="KW-0067">ATP-binding</keyword>
<proteinExistence type="inferred from homology"/>
<dbReference type="RefSeq" id="WP_238744966.1">
    <property type="nucleotide sequence ID" value="NZ_JAKOOW010000001.1"/>
</dbReference>
<sequence length="318" mass="34282">MSESPAVNNAPKAFALLGPTASGKTALALELAARFPCEIISLDSALVYRGMDIGTAKPSTAELAAAPHHLIDIIDPPASYSAADFVADCTRLAGEIHARGRLPLIVGGTMMYYRALSSGLNELPAADAAVRAQLQDEKNRHGLAHLYQRLQTLDPATAARLNANDSQRIERALEVLALTGRPLSEHFQAAGNKSALTLHALALIPAERSRLHRVIGRRFAAMLEQGLADEVRALAQRYPELDGTYPAMRCVGYRQTWDCLFHGAPWAELPEKGAAATRQLAKRQLTWLRSLSADTALDPYAAPPTAAAADALQRFFDC</sequence>
<dbReference type="Gene3D" id="3.40.50.300">
    <property type="entry name" value="P-loop containing nucleotide triphosphate hydrolases"/>
    <property type="match status" value="1"/>
</dbReference>
<feature type="binding site" evidence="10">
    <location>
        <begin position="20"/>
        <end position="25"/>
    </location>
    <ligand>
        <name>substrate</name>
    </ligand>
</feature>
<dbReference type="InterPro" id="IPR018022">
    <property type="entry name" value="IPT"/>
</dbReference>
<keyword evidence="15" id="KW-1185">Reference proteome</keyword>
<feature type="region of interest" description="Interaction with substrate tRNA" evidence="10">
    <location>
        <begin position="249"/>
        <end position="254"/>
    </location>
</feature>
<feature type="region of interest" description="Interaction with substrate tRNA" evidence="10">
    <location>
        <begin position="43"/>
        <end position="46"/>
    </location>
</feature>
<dbReference type="InterPro" id="IPR039657">
    <property type="entry name" value="Dimethylallyltransferase"/>
</dbReference>
<evidence type="ECO:0000313" key="14">
    <source>
        <dbReference type="EMBL" id="MCG6503030.1"/>
    </source>
</evidence>